<evidence type="ECO:0000259" key="9">
    <source>
        <dbReference type="Pfam" id="PF16854"/>
    </source>
</evidence>
<evidence type="ECO:0000256" key="5">
    <source>
        <dbReference type="ARBA" id="ARBA00023034"/>
    </source>
</evidence>
<feature type="domain" description="Vps53 N-terminal" evidence="8">
    <location>
        <begin position="11"/>
        <end position="388"/>
    </location>
</feature>
<feature type="region of interest" description="Disordered" evidence="7">
    <location>
        <begin position="796"/>
        <end position="816"/>
    </location>
</feature>
<dbReference type="GO" id="GO:0000938">
    <property type="term" value="C:GARP complex"/>
    <property type="evidence" value="ECO:0007669"/>
    <property type="project" value="InterPro"/>
</dbReference>
<dbReference type="AlphaFoldDB" id="A0A1E3P1G7"/>
<feature type="domain" description="Vps53 C-terminal" evidence="9">
    <location>
        <begin position="605"/>
        <end position="690"/>
    </location>
</feature>
<evidence type="ECO:0000256" key="2">
    <source>
        <dbReference type="ARBA" id="ARBA00004481"/>
    </source>
</evidence>
<evidence type="ECO:0000259" key="8">
    <source>
        <dbReference type="Pfam" id="PF04100"/>
    </source>
</evidence>
<evidence type="ECO:0000313" key="10">
    <source>
        <dbReference type="EMBL" id="ODQ58757.1"/>
    </source>
</evidence>
<dbReference type="PANTHER" id="PTHR12820:SF0">
    <property type="entry name" value="VACUOLAR PROTEIN SORTING-ASSOCIATED PROTEIN 53 HOMOLOG"/>
    <property type="match status" value="1"/>
</dbReference>
<dbReference type="GO" id="GO:0005829">
    <property type="term" value="C:cytosol"/>
    <property type="evidence" value="ECO:0007669"/>
    <property type="project" value="GOC"/>
</dbReference>
<dbReference type="InterPro" id="IPR031745">
    <property type="entry name" value="Vps53_C"/>
</dbReference>
<feature type="region of interest" description="Disordered" evidence="7">
    <location>
        <begin position="735"/>
        <end position="757"/>
    </location>
</feature>
<dbReference type="Proteomes" id="UP000094112">
    <property type="component" value="Unassembled WGS sequence"/>
</dbReference>
<evidence type="ECO:0000256" key="7">
    <source>
        <dbReference type="SAM" id="MobiDB-lite"/>
    </source>
</evidence>
<feature type="compositionally biased region" description="Polar residues" evidence="7">
    <location>
        <begin position="735"/>
        <end position="756"/>
    </location>
</feature>
<dbReference type="Gene3D" id="1.10.357.110">
    <property type="entry name" value="Vacuolar protein sorting-associated protein 53, C-terminus"/>
    <property type="match status" value="1"/>
</dbReference>
<evidence type="ECO:0000256" key="4">
    <source>
        <dbReference type="ARBA" id="ARBA00022753"/>
    </source>
</evidence>
<comment type="subcellular location">
    <subcellularLocation>
        <location evidence="2">Endosome membrane</location>
        <topology evidence="2">Peripheral membrane protein</topology>
    </subcellularLocation>
    <subcellularLocation>
        <location evidence="1">Golgi apparatus</location>
        <location evidence="1">trans-Golgi network membrane</location>
        <topology evidence="1">Peripheral membrane protein</topology>
    </subcellularLocation>
</comment>
<accession>A0A1E3P1G7</accession>
<keyword evidence="5" id="KW-0333">Golgi apparatus</keyword>
<proteinExistence type="inferred from homology"/>
<dbReference type="InterPro" id="IPR039766">
    <property type="entry name" value="Vps53"/>
</dbReference>
<dbReference type="OrthoDB" id="10261632at2759"/>
<dbReference type="STRING" id="683960.A0A1E3P1G7"/>
<evidence type="ECO:0000256" key="3">
    <source>
        <dbReference type="ARBA" id="ARBA00008628"/>
    </source>
</evidence>
<dbReference type="PANTHER" id="PTHR12820">
    <property type="entry name" value="VACUOLAR SORTING PROTEIN 53"/>
    <property type="match status" value="1"/>
</dbReference>
<dbReference type="InterPro" id="IPR038260">
    <property type="entry name" value="Vps53_C_sf"/>
</dbReference>
<evidence type="ECO:0000256" key="6">
    <source>
        <dbReference type="ARBA" id="ARBA00023136"/>
    </source>
</evidence>
<gene>
    <name evidence="10" type="ORF">WICANDRAFT_33236</name>
</gene>
<evidence type="ECO:0000313" key="11">
    <source>
        <dbReference type="Proteomes" id="UP000094112"/>
    </source>
</evidence>
<keyword evidence="11" id="KW-1185">Reference proteome</keyword>
<keyword evidence="4" id="KW-0967">Endosome</keyword>
<comment type="similarity">
    <text evidence="3">Belongs to the VPS53 family.</text>
</comment>
<name>A0A1E3P1G7_WICAA</name>
<dbReference type="Pfam" id="PF04100">
    <property type="entry name" value="Vps53_N"/>
    <property type="match status" value="1"/>
</dbReference>
<dbReference type="GO" id="GO:0010008">
    <property type="term" value="C:endosome membrane"/>
    <property type="evidence" value="ECO:0007669"/>
    <property type="project" value="UniProtKB-SubCell"/>
</dbReference>
<sequence length="816" mass="93673">MSALSDIGSADYDPLYDLQELLPDPSSLANLRSFMNYTNSYKLSIDQDIQRIQLEYTTYLQSDDKFDAGAAHSELDNIIAEIDENKKLGVNTQDVIEGMTSNIKKLDDAKKNLVLSMTVLKRLQMLITAYEQLVYFSEAKKYSDSVQLLSAVGELVDHFKPYKSIDDIADLTRKVNKLKITITDQIFQDFENTLNQKENLKDSELRSACQMLDLIGNDHHTRLVNWFCTQQLKEIKSIFISSDEAGSLENISRRFLFFKKLLKNYEQFFQNYFPEDWKVEEQLTSKFCEFTKDSIKQVLSESGKNTDVDLMLNSLQQTLDFEKFLNSKFKYKDPDESLSSSYEFTDGIEALPKFSQSISSAFEPFLGIWVDHQNTFLSNKFLEFLSAPKLPSKEQDEHQANVIPSSADLFRAYRHLFSQCATLSTAGPLRDLARLFSKWSLEYSNRIMKPTLPATVNDESVAYITLVLNTADYCSTTITQLEEKLIETIDEGFKKDINFEPVKESFIKLMNKSINLLVYKIETESEFSWREMANTNWSHMEDVGDQSRYISSLKEILIKNCTLILPTFVREIYVRNFCDKIVESTINQFLTSIIRTKPIPVIAAEQMLLDLSVLKETFLKLPKLSTDAPDYKISSQYQKHVDRMVGRLEVILKVLLTQEAPQEGLVSNYFFLIGDKSVENFIKILQLKGITDKNRQTKFIDLFRIHMKAHDNLVESSPILSKVTIEDESSNVPSSTGILSSYGQKITSPDTSSSPRFDNIFAKRDNLEKGLKELALNGEAGVSKFNENFQKFGRFFRKDNNNNNNYNNNNNNSSNN</sequence>
<dbReference type="GO" id="GO:0042147">
    <property type="term" value="P:retrograde transport, endosome to Golgi"/>
    <property type="evidence" value="ECO:0007669"/>
    <property type="project" value="InterPro"/>
</dbReference>
<dbReference type="EMBL" id="KV454211">
    <property type="protein sequence ID" value="ODQ58757.1"/>
    <property type="molecule type" value="Genomic_DNA"/>
</dbReference>
<feature type="compositionally biased region" description="Low complexity" evidence="7">
    <location>
        <begin position="801"/>
        <end position="816"/>
    </location>
</feature>
<organism evidence="10 11">
    <name type="scientific">Wickerhamomyces anomalus (strain ATCC 58044 / CBS 1984 / NCYC 433 / NRRL Y-366-8)</name>
    <name type="common">Yeast</name>
    <name type="synonym">Hansenula anomala</name>
    <dbReference type="NCBI Taxonomy" id="683960"/>
    <lineage>
        <taxon>Eukaryota</taxon>
        <taxon>Fungi</taxon>
        <taxon>Dikarya</taxon>
        <taxon>Ascomycota</taxon>
        <taxon>Saccharomycotina</taxon>
        <taxon>Saccharomycetes</taxon>
        <taxon>Phaffomycetales</taxon>
        <taxon>Wickerhamomycetaceae</taxon>
        <taxon>Wickerhamomyces</taxon>
    </lineage>
</organism>
<dbReference type="InterPro" id="IPR007234">
    <property type="entry name" value="Vps53_N"/>
</dbReference>
<evidence type="ECO:0000256" key="1">
    <source>
        <dbReference type="ARBA" id="ARBA00004150"/>
    </source>
</evidence>
<keyword evidence="6" id="KW-0472">Membrane</keyword>
<dbReference type="GeneID" id="30199294"/>
<protein>
    <submittedName>
        <fullName evidence="10">Uncharacterized protein</fullName>
    </submittedName>
</protein>
<dbReference type="RefSeq" id="XP_019037964.1">
    <property type="nucleotide sequence ID" value="XM_019182048.1"/>
</dbReference>
<reference evidence="10 11" key="1">
    <citation type="journal article" date="2016" name="Proc. Natl. Acad. Sci. U.S.A.">
        <title>Comparative genomics of biotechnologically important yeasts.</title>
        <authorList>
            <person name="Riley R."/>
            <person name="Haridas S."/>
            <person name="Wolfe K.H."/>
            <person name="Lopes M.R."/>
            <person name="Hittinger C.T."/>
            <person name="Goeker M."/>
            <person name="Salamov A.A."/>
            <person name="Wisecaver J.H."/>
            <person name="Long T.M."/>
            <person name="Calvey C.H."/>
            <person name="Aerts A.L."/>
            <person name="Barry K.W."/>
            <person name="Choi C."/>
            <person name="Clum A."/>
            <person name="Coughlan A.Y."/>
            <person name="Deshpande S."/>
            <person name="Douglass A.P."/>
            <person name="Hanson S.J."/>
            <person name="Klenk H.-P."/>
            <person name="LaButti K.M."/>
            <person name="Lapidus A."/>
            <person name="Lindquist E.A."/>
            <person name="Lipzen A.M."/>
            <person name="Meier-Kolthoff J.P."/>
            <person name="Ohm R.A."/>
            <person name="Otillar R.P."/>
            <person name="Pangilinan J.L."/>
            <person name="Peng Y."/>
            <person name="Rokas A."/>
            <person name="Rosa C.A."/>
            <person name="Scheuner C."/>
            <person name="Sibirny A.A."/>
            <person name="Slot J.C."/>
            <person name="Stielow J.B."/>
            <person name="Sun H."/>
            <person name="Kurtzman C.P."/>
            <person name="Blackwell M."/>
            <person name="Grigoriev I.V."/>
            <person name="Jeffries T.W."/>
        </authorList>
    </citation>
    <scope>NUCLEOTIDE SEQUENCE [LARGE SCALE GENOMIC DNA]</scope>
    <source>
        <strain evidence="11">ATCC 58044 / CBS 1984 / NCYC 433 / NRRL Y-366-8</strain>
    </source>
</reference>
<dbReference type="Pfam" id="PF16854">
    <property type="entry name" value="VPS53_C"/>
    <property type="match status" value="1"/>
</dbReference>